<keyword evidence="2" id="KW-0808">Transferase</keyword>
<sequence length="298" mass="35522">MSYLQPMKKIKSKTYQVDKTVKLKDIPTTDPFGESDKKLKKYLEKIRVKLGKFQDVMYAHDKYSVLICLQGMDTAGKDSLIREVFKDFNVRGVQVHSFKVPTELERSHDYLWRHYIALPPKGKFGVFNRTHYENVLVTRVHPSYILGEHIPGIHTVEDIDEEFWQKRFRQINDFEKHLAENGTIIFKFYLHLSKEEQRQRLLRRLELQEKNWKFSAGDLKERALWDKYQWCYQEAINHTSKEHAPWFVIPADNKEAARVIVAEILLEELSKYTDVVEPELDEETRANIEEYKRQLESE</sequence>
<dbReference type="EMBL" id="BMFH01000002">
    <property type="protein sequence ID" value="GGD56746.1"/>
    <property type="molecule type" value="Genomic_DNA"/>
</dbReference>
<dbReference type="InterPro" id="IPR022488">
    <property type="entry name" value="PPK2-related"/>
</dbReference>
<dbReference type="PANTHER" id="PTHR34383">
    <property type="entry name" value="POLYPHOSPHATE:AMP PHOSPHOTRANSFERASE-RELATED"/>
    <property type="match status" value="1"/>
</dbReference>
<dbReference type="InterPro" id="IPR022300">
    <property type="entry name" value="PPK2-rel_1"/>
</dbReference>
<evidence type="ECO:0000256" key="1">
    <source>
        <dbReference type="ARBA" id="ARBA00009924"/>
    </source>
</evidence>
<dbReference type="GO" id="GO:0016301">
    <property type="term" value="F:kinase activity"/>
    <property type="evidence" value="ECO:0007669"/>
    <property type="project" value="UniProtKB-KW"/>
</dbReference>
<protein>
    <submittedName>
        <fullName evidence="5">Polyphosphate kinase</fullName>
    </submittedName>
</protein>
<dbReference type="PIRSF" id="PIRSF028756">
    <property type="entry name" value="PPK2_prd"/>
    <property type="match status" value="1"/>
</dbReference>
<evidence type="ECO:0000313" key="6">
    <source>
        <dbReference type="Proteomes" id="UP000625780"/>
    </source>
</evidence>
<evidence type="ECO:0000256" key="3">
    <source>
        <dbReference type="ARBA" id="ARBA00022777"/>
    </source>
</evidence>
<dbReference type="Gene3D" id="3.40.50.300">
    <property type="entry name" value="P-loop containing nucleotide triphosphate hydrolases"/>
    <property type="match status" value="1"/>
</dbReference>
<keyword evidence="3 5" id="KW-0418">Kinase</keyword>
<dbReference type="Proteomes" id="UP000625780">
    <property type="component" value="Unassembled WGS sequence"/>
</dbReference>
<dbReference type="PANTHER" id="PTHR34383:SF3">
    <property type="entry name" value="POLYPHOSPHATE:AMP PHOSPHOTRANSFERASE"/>
    <property type="match status" value="1"/>
</dbReference>
<keyword evidence="6" id="KW-1185">Reference proteome</keyword>
<name>A0ABQ1R3B2_9FLAO</name>
<dbReference type="Pfam" id="PF03976">
    <property type="entry name" value="PPK2"/>
    <property type="match status" value="1"/>
</dbReference>
<dbReference type="InterPro" id="IPR016898">
    <property type="entry name" value="Polyphosphate_phosphotransfera"/>
</dbReference>
<dbReference type="InterPro" id="IPR027417">
    <property type="entry name" value="P-loop_NTPase"/>
</dbReference>
<comment type="similarity">
    <text evidence="1">Belongs to the polyphosphate kinase 2 (PPK2) family. Class I subfamily.</text>
</comment>
<dbReference type="NCBIfam" id="TIGR03709">
    <property type="entry name" value="PPK2_rel_1"/>
    <property type="match status" value="1"/>
</dbReference>
<comment type="caution">
    <text evidence="5">The sequence shown here is derived from an EMBL/GenBank/DDBJ whole genome shotgun (WGS) entry which is preliminary data.</text>
</comment>
<reference evidence="6" key="1">
    <citation type="journal article" date="2019" name="Int. J. Syst. Evol. Microbiol.">
        <title>The Global Catalogue of Microorganisms (GCM) 10K type strain sequencing project: providing services to taxonomists for standard genome sequencing and annotation.</title>
        <authorList>
            <consortium name="The Broad Institute Genomics Platform"/>
            <consortium name="The Broad Institute Genome Sequencing Center for Infectious Disease"/>
            <person name="Wu L."/>
            <person name="Ma J."/>
        </authorList>
    </citation>
    <scope>NUCLEOTIDE SEQUENCE [LARGE SCALE GENOMIC DNA]</scope>
    <source>
        <strain evidence="6">CGMCC 1.12606</strain>
    </source>
</reference>
<evidence type="ECO:0000313" key="5">
    <source>
        <dbReference type="EMBL" id="GGD56746.1"/>
    </source>
</evidence>
<gene>
    <name evidence="5" type="ORF">GCM10011361_24100</name>
</gene>
<accession>A0ABQ1R3B2</accession>
<feature type="domain" description="Polyphosphate kinase-2-related" evidence="4">
    <location>
        <begin position="35"/>
        <end position="271"/>
    </location>
</feature>
<organism evidence="5 6">
    <name type="scientific">Muriicola marianensis</name>
    <dbReference type="NCBI Taxonomy" id="1324801"/>
    <lineage>
        <taxon>Bacteria</taxon>
        <taxon>Pseudomonadati</taxon>
        <taxon>Bacteroidota</taxon>
        <taxon>Flavobacteriia</taxon>
        <taxon>Flavobacteriales</taxon>
        <taxon>Flavobacteriaceae</taxon>
        <taxon>Muriicola</taxon>
    </lineage>
</organism>
<dbReference type="SUPFAM" id="SSF52540">
    <property type="entry name" value="P-loop containing nucleoside triphosphate hydrolases"/>
    <property type="match status" value="1"/>
</dbReference>
<evidence type="ECO:0000259" key="4">
    <source>
        <dbReference type="Pfam" id="PF03976"/>
    </source>
</evidence>
<proteinExistence type="inferred from homology"/>
<evidence type="ECO:0000256" key="2">
    <source>
        <dbReference type="ARBA" id="ARBA00022679"/>
    </source>
</evidence>